<reference evidence="1" key="2">
    <citation type="journal article" date="2022" name="New Phytol.">
        <title>Evolutionary transition to the ectomycorrhizal habit in the genomes of a hyperdiverse lineage of mushroom-forming fungi.</title>
        <authorList>
            <person name="Looney B."/>
            <person name="Miyauchi S."/>
            <person name="Morin E."/>
            <person name="Drula E."/>
            <person name="Courty P.E."/>
            <person name="Kohler A."/>
            <person name="Kuo A."/>
            <person name="LaButti K."/>
            <person name="Pangilinan J."/>
            <person name="Lipzen A."/>
            <person name="Riley R."/>
            <person name="Andreopoulos W."/>
            <person name="He G."/>
            <person name="Johnson J."/>
            <person name="Nolan M."/>
            <person name="Tritt A."/>
            <person name="Barry K.W."/>
            <person name="Grigoriev I.V."/>
            <person name="Nagy L.G."/>
            <person name="Hibbett D."/>
            <person name="Henrissat B."/>
            <person name="Matheny P.B."/>
            <person name="Labbe J."/>
            <person name="Martin F.M."/>
        </authorList>
    </citation>
    <scope>NUCLEOTIDE SEQUENCE</scope>
    <source>
        <strain evidence="1">EC-137</strain>
    </source>
</reference>
<comment type="caution">
    <text evidence="1">The sequence shown here is derived from an EMBL/GenBank/DDBJ whole genome shotgun (WGS) entry which is preliminary data.</text>
</comment>
<evidence type="ECO:0000313" key="1">
    <source>
        <dbReference type="EMBL" id="KAI0027925.1"/>
    </source>
</evidence>
<proteinExistence type="predicted"/>
<dbReference type="Proteomes" id="UP000814128">
    <property type="component" value="Unassembled WGS sequence"/>
</dbReference>
<accession>A0ACB8Q8S6</accession>
<gene>
    <name evidence="1" type="ORF">K488DRAFT_90298</name>
</gene>
<evidence type="ECO:0000313" key="2">
    <source>
        <dbReference type="Proteomes" id="UP000814128"/>
    </source>
</evidence>
<name>A0ACB8Q8S6_9AGAM</name>
<sequence length="156" mass="16775">MAAVPFMPPAPPESDSAPCPLRVRRRNALTPTDALVARAAGIAFMRAAAQKQKRERRAKRLSADDVLLAAAVAHARLSLTIPGGGERNQSHLCRTSVASAPLLYTGPLHLFSLLHHSRCLLYNPPPIVSFPASSPPHISSPFVLANTLILDYRLCA</sequence>
<keyword evidence="2" id="KW-1185">Reference proteome</keyword>
<organism evidence="1 2">
    <name type="scientific">Vararia minispora EC-137</name>
    <dbReference type="NCBI Taxonomy" id="1314806"/>
    <lineage>
        <taxon>Eukaryota</taxon>
        <taxon>Fungi</taxon>
        <taxon>Dikarya</taxon>
        <taxon>Basidiomycota</taxon>
        <taxon>Agaricomycotina</taxon>
        <taxon>Agaricomycetes</taxon>
        <taxon>Russulales</taxon>
        <taxon>Lachnocladiaceae</taxon>
        <taxon>Vararia</taxon>
    </lineage>
</organism>
<dbReference type="EMBL" id="MU273818">
    <property type="protein sequence ID" value="KAI0027925.1"/>
    <property type="molecule type" value="Genomic_DNA"/>
</dbReference>
<protein>
    <submittedName>
        <fullName evidence="1">Uncharacterized protein</fullName>
    </submittedName>
</protein>
<reference evidence="1" key="1">
    <citation type="submission" date="2021-02" db="EMBL/GenBank/DDBJ databases">
        <authorList>
            <consortium name="DOE Joint Genome Institute"/>
            <person name="Ahrendt S."/>
            <person name="Looney B.P."/>
            <person name="Miyauchi S."/>
            <person name="Morin E."/>
            <person name="Drula E."/>
            <person name="Courty P.E."/>
            <person name="Chicoki N."/>
            <person name="Fauchery L."/>
            <person name="Kohler A."/>
            <person name="Kuo A."/>
            <person name="Labutti K."/>
            <person name="Pangilinan J."/>
            <person name="Lipzen A."/>
            <person name="Riley R."/>
            <person name="Andreopoulos W."/>
            <person name="He G."/>
            <person name="Johnson J."/>
            <person name="Barry K.W."/>
            <person name="Grigoriev I.V."/>
            <person name="Nagy L."/>
            <person name="Hibbett D."/>
            <person name="Henrissat B."/>
            <person name="Matheny P.B."/>
            <person name="Labbe J."/>
            <person name="Martin F."/>
        </authorList>
    </citation>
    <scope>NUCLEOTIDE SEQUENCE</scope>
    <source>
        <strain evidence="1">EC-137</strain>
    </source>
</reference>